<dbReference type="GO" id="GO:0000976">
    <property type="term" value="F:transcription cis-regulatory region binding"/>
    <property type="evidence" value="ECO:0007669"/>
    <property type="project" value="TreeGrafter"/>
</dbReference>
<dbReference type="PANTHER" id="PTHR30055:SF235">
    <property type="entry name" value="TRANSCRIPTIONAL REGULATORY PROTEIN"/>
    <property type="match status" value="1"/>
</dbReference>
<dbReference type="GO" id="GO:0003700">
    <property type="term" value="F:DNA-binding transcription factor activity"/>
    <property type="evidence" value="ECO:0007669"/>
    <property type="project" value="TreeGrafter"/>
</dbReference>
<dbReference type="InterPro" id="IPR001647">
    <property type="entry name" value="HTH_TetR"/>
</dbReference>
<dbReference type="InterPro" id="IPR009057">
    <property type="entry name" value="Homeodomain-like_sf"/>
</dbReference>
<comment type="caution">
    <text evidence="4">The sequence shown here is derived from an EMBL/GenBank/DDBJ whole genome shotgun (WGS) entry which is preliminary data.</text>
</comment>
<organism evidence="4 5">
    <name type="scientific">Pararhodobacter aggregans</name>
    <dbReference type="NCBI Taxonomy" id="404875"/>
    <lineage>
        <taxon>Bacteria</taxon>
        <taxon>Pseudomonadati</taxon>
        <taxon>Pseudomonadota</taxon>
        <taxon>Alphaproteobacteria</taxon>
        <taxon>Rhodobacterales</taxon>
        <taxon>Paracoccaceae</taxon>
        <taxon>Pararhodobacter</taxon>
    </lineage>
</organism>
<dbReference type="InterPro" id="IPR050109">
    <property type="entry name" value="HTH-type_TetR-like_transc_reg"/>
</dbReference>
<gene>
    <name evidence="4" type="ORF">DDE23_09445</name>
</gene>
<protein>
    <submittedName>
        <fullName evidence="4">TetR/AcrR family transcriptional regulator</fullName>
    </submittedName>
</protein>
<evidence type="ECO:0000256" key="2">
    <source>
        <dbReference type="SAM" id="MobiDB-lite"/>
    </source>
</evidence>
<reference evidence="4 5" key="1">
    <citation type="journal article" date="2011" name="Syst. Appl. Microbiol.">
        <title>Defluviimonas denitrificans gen. nov., sp. nov., and Pararhodobacter aggregans gen. nov., sp. nov., non-phototrophic Rhodobacteraceae from the biofilter of a marine aquaculture.</title>
        <authorList>
            <person name="Foesel B.U."/>
            <person name="Drake H.L."/>
            <person name="Schramm A."/>
        </authorList>
    </citation>
    <scope>NUCLEOTIDE SEQUENCE [LARGE SCALE GENOMIC DNA]</scope>
    <source>
        <strain evidence="4 5">D1-19</strain>
    </source>
</reference>
<proteinExistence type="predicted"/>
<keyword evidence="1" id="KW-0238">DNA-binding</keyword>
<dbReference type="Gene3D" id="1.10.357.10">
    <property type="entry name" value="Tetracycline Repressor, domain 2"/>
    <property type="match status" value="1"/>
</dbReference>
<evidence type="ECO:0000313" key="4">
    <source>
        <dbReference type="EMBL" id="PVE47659.1"/>
    </source>
</evidence>
<name>A0A2T7USR4_9RHOB</name>
<sequence length="277" mass="31033">MPMVCGLSLPPIPRRIRPRWRFWAVDCVRALALGVRPRYSARMKARTQRRQGANATTEPPGQAPARPTEESSRERLKLTALQLFSQSGVDGVSVRDIVSAAQMRNGASVHYYFGSKENLVRELVLESAVKSDARRREQLDRYEREGGVRGLEDVVRMLIAGEVEPDESRGVVGRHGLGHMRFILSLQINNRALMMQAIVGTDVRQAYRQCIHLARRFLPDLSDTAFRNRIGLLYTYIAAALASREAALSGPAEAWGMWGDEDFVDQLVRTSCALLQA</sequence>
<dbReference type="Pfam" id="PF00440">
    <property type="entry name" value="TetR_N"/>
    <property type="match status" value="1"/>
</dbReference>
<dbReference type="PANTHER" id="PTHR30055">
    <property type="entry name" value="HTH-TYPE TRANSCRIPTIONAL REGULATOR RUTR"/>
    <property type="match status" value="1"/>
</dbReference>
<keyword evidence="5" id="KW-1185">Reference proteome</keyword>
<evidence type="ECO:0000256" key="1">
    <source>
        <dbReference type="ARBA" id="ARBA00023125"/>
    </source>
</evidence>
<feature type="compositionally biased region" description="Polar residues" evidence="2">
    <location>
        <begin position="50"/>
        <end position="59"/>
    </location>
</feature>
<dbReference type="Proteomes" id="UP000244810">
    <property type="component" value="Unassembled WGS sequence"/>
</dbReference>
<evidence type="ECO:0000259" key="3">
    <source>
        <dbReference type="Pfam" id="PF00440"/>
    </source>
</evidence>
<dbReference type="SUPFAM" id="SSF46689">
    <property type="entry name" value="Homeodomain-like"/>
    <property type="match status" value="1"/>
</dbReference>
<accession>A0A2T7USR4</accession>
<dbReference type="AlphaFoldDB" id="A0A2T7USR4"/>
<feature type="domain" description="HTH tetR-type" evidence="3">
    <location>
        <begin position="79"/>
        <end position="123"/>
    </location>
</feature>
<dbReference type="EMBL" id="QDDR01000004">
    <property type="protein sequence ID" value="PVE47659.1"/>
    <property type="molecule type" value="Genomic_DNA"/>
</dbReference>
<evidence type="ECO:0000313" key="5">
    <source>
        <dbReference type="Proteomes" id="UP000244810"/>
    </source>
</evidence>
<feature type="region of interest" description="Disordered" evidence="2">
    <location>
        <begin position="42"/>
        <end position="72"/>
    </location>
</feature>